<dbReference type="EC" id="6.4.1.1" evidence="2"/>
<evidence type="ECO:0000313" key="12">
    <source>
        <dbReference type="Proteomes" id="UP000438699"/>
    </source>
</evidence>
<feature type="domain" description="Biotin carboxylation" evidence="9">
    <location>
        <begin position="14"/>
        <end position="459"/>
    </location>
</feature>
<keyword evidence="12" id="KW-1185">Reference proteome</keyword>
<dbReference type="PROSITE" id="PS50991">
    <property type="entry name" value="PYR_CT"/>
    <property type="match status" value="1"/>
</dbReference>
<dbReference type="NCBIfam" id="NF009554">
    <property type="entry name" value="PRK12999.1"/>
    <property type="match status" value="1"/>
</dbReference>
<dbReference type="Gene3D" id="3.20.20.70">
    <property type="entry name" value="Aldolase class I"/>
    <property type="match status" value="1"/>
</dbReference>
<dbReference type="PROSITE" id="PS50975">
    <property type="entry name" value="ATP_GRASP"/>
    <property type="match status" value="1"/>
</dbReference>
<dbReference type="Pfam" id="PF02786">
    <property type="entry name" value="CPSase_L_D2"/>
    <property type="match status" value="1"/>
</dbReference>
<dbReference type="InterPro" id="IPR005479">
    <property type="entry name" value="CPAse_ATP-bd"/>
</dbReference>
<accession>A0A6N6N031</accession>
<feature type="domain" description="Pyruvate carboxyltransferase" evidence="10">
    <location>
        <begin position="544"/>
        <end position="819"/>
    </location>
</feature>
<feature type="domain" description="ATP-grasp" evidence="8">
    <location>
        <begin position="132"/>
        <end position="330"/>
    </location>
</feature>
<evidence type="ECO:0000259" key="10">
    <source>
        <dbReference type="PROSITE" id="PS50991"/>
    </source>
</evidence>
<dbReference type="SUPFAM" id="SSF89000">
    <property type="entry name" value="post-HMGL domain-like"/>
    <property type="match status" value="1"/>
</dbReference>
<dbReference type="SUPFAM" id="SSF51246">
    <property type="entry name" value="Rudiment single hybrid motif"/>
    <property type="match status" value="1"/>
</dbReference>
<reference evidence="11 12" key="1">
    <citation type="journal article" date="2017" name="Int. J. Syst. Evol. Microbiol.">
        <title>Desulfovibrio senegalensis sp. nov., a mesophilic sulfate reducer isolated from marine sediment.</title>
        <authorList>
            <person name="Thioye A."/>
            <person name="Gam Z.B.A."/>
            <person name="Mbengue M."/>
            <person name="Cayol J.L."/>
            <person name="Joseph-Bartoli M."/>
            <person name="Toure-Kane C."/>
            <person name="Labat M."/>
        </authorList>
    </citation>
    <scope>NUCLEOTIDE SEQUENCE [LARGE SCALE GENOMIC DNA]</scope>
    <source>
        <strain evidence="11 12">DSM 101509</strain>
    </source>
</reference>
<evidence type="ECO:0000313" key="11">
    <source>
        <dbReference type="EMBL" id="KAB1441087.1"/>
    </source>
</evidence>
<dbReference type="OrthoDB" id="9769961at2"/>
<dbReference type="PROSITE" id="PS50979">
    <property type="entry name" value="BC"/>
    <property type="match status" value="1"/>
</dbReference>
<dbReference type="RefSeq" id="WP_151151342.1">
    <property type="nucleotide sequence ID" value="NZ_WAIE01000005.1"/>
</dbReference>
<dbReference type="GO" id="GO:0005737">
    <property type="term" value="C:cytoplasm"/>
    <property type="evidence" value="ECO:0007669"/>
    <property type="project" value="TreeGrafter"/>
</dbReference>
<dbReference type="Pfam" id="PF02785">
    <property type="entry name" value="Biotin_carb_C"/>
    <property type="match status" value="1"/>
</dbReference>
<dbReference type="GO" id="GO:0006094">
    <property type="term" value="P:gluconeogenesis"/>
    <property type="evidence" value="ECO:0007669"/>
    <property type="project" value="TreeGrafter"/>
</dbReference>
<dbReference type="InterPro" id="IPR000089">
    <property type="entry name" value="Biotin_lipoyl"/>
</dbReference>
<keyword evidence="11" id="KW-0670">Pyruvate</keyword>
<evidence type="ECO:0000256" key="1">
    <source>
        <dbReference type="ARBA" id="ARBA00001953"/>
    </source>
</evidence>
<dbReference type="Pfam" id="PF02436">
    <property type="entry name" value="PYC_OADA"/>
    <property type="match status" value="1"/>
</dbReference>
<keyword evidence="3 11" id="KW-0436">Ligase</keyword>
<dbReference type="SUPFAM" id="SSF51569">
    <property type="entry name" value="Aldolase"/>
    <property type="match status" value="1"/>
</dbReference>
<dbReference type="InterPro" id="IPR011761">
    <property type="entry name" value="ATP-grasp"/>
</dbReference>
<dbReference type="PANTHER" id="PTHR43778:SF2">
    <property type="entry name" value="PYRUVATE CARBOXYLASE, MITOCHONDRIAL"/>
    <property type="match status" value="1"/>
</dbReference>
<dbReference type="Pfam" id="PF00289">
    <property type="entry name" value="Biotin_carb_N"/>
    <property type="match status" value="1"/>
</dbReference>
<keyword evidence="4" id="KW-0479">Metal-binding</keyword>
<gene>
    <name evidence="11" type="ORF">F8A88_11670</name>
</gene>
<dbReference type="InterPro" id="IPR055268">
    <property type="entry name" value="PCB-like"/>
</dbReference>
<dbReference type="GO" id="GO:0005524">
    <property type="term" value="F:ATP binding"/>
    <property type="evidence" value="ECO:0007669"/>
    <property type="project" value="UniProtKB-UniRule"/>
</dbReference>
<dbReference type="GO" id="GO:0046872">
    <property type="term" value="F:metal ion binding"/>
    <property type="evidence" value="ECO:0007669"/>
    <property type="project" value="UniProtKB-KW"/>
</dbReference>
<dbReference type="InterPro" id="IPR011764">
    <property type="entry name" value="Biotin_carboxylation_dom"/>
</dbReference>
<keyword evidence="5 7" id="KW-0547">Nucleotide-binding</keyword>
<proteinExistence type="predicted"/>
<comment type="caution">
    <text evidence="11">The sequence shown here is derived from an EMBL/GenBank/DDBJ whole genome shotgun (WGS) entry which is preliminary data.</text>
</comment>
<keyword evidence="6 7" id="KW-0067">ATP-binding</keyword>
<name>A0A6N6N031_9BACT</name>
<organism evidence="11 12">
    <name type="scientific">Pseudodesulfovibrio senegalensis</name>
    <dbReference type="NCBI Taxonomy" id="1721087"/>
    <lineage>
        <taxon>Bacteria</taxon>
        <taxon>Pseudomonadati</taxon>
        <taxon>Thermodesulfobacteriota</taxon>
        <taxon>Desulfovibrionia</taxon>
        <taxon>Desulfovibrionales</taxon>
        <taxon>Desulfovibrionaceae</taxon>
    </lineage>
</organism>
<dbReference type="InterPro" id="IPR013785">
    <property type="entry name" value="Aldolase_TIM"/>
</dbReference>
<dbReference type="InterPro" id="IPR011053">
    <property type="entry name" value="Single_hybrid_motif"/>
</dbReference>
<sequence>MKPKSFDQVLEEIRGKRILVANRGIPARRICRSITEMFNAVAVMTATDVDKTSPASSGANELLMLGADPRAYLDLDRIIREAKAREIVAIHPGWGFGAEDDSFPQRCKEAGIIFIGPDQEPMRVLGNKVAVRKLAQEQGVPVVPGSEGAVSIPEARELAKQIGFPIMLKAEGGGGGRGIYEVYEESELESAFSKASALAQASFGNPRLYVEKLLTSIRHIEIQVIADKYGNVFCFDERDCTVQRNHQKLIEITPSPWPGYTPELREKLKEYSRRLVSAVGYHSLATVEFLVDRDGTPYLIEVNTRLQVEHGITECRYGIDLVEEQIATAFGAGLRFNDENTRAFQWAMQCRINCEDPQKDFSPNAGRISRYVSPGGQGVRIDSCICDGYRFPSNYDSAASLLITYGNSWNKVVSLAQRALREYMISGVKTTIPFHRQIIQHPKFVEAEYDTNFVRNNRNELMDYSDREPDSLRLTRLIAEISAKGHNPYVQLGEYRGRDDRRIGRFEPVLPDMDKSDHEASIVRGMTRDSILDVLRTDREKGVVHMTDTTTRDITQSNSGNRFRLAEDKLIGPYLDRCGFFSLENGGGAHFHVAMLANMTYPFTEAKKWNQFAPHTLKQILIRSTNVLGYKPQPKNVMRLTGEMINEHYDVIRCFDFLNHVENMRPFAEVALHSEKNIFEPAISLSWAKGFEVDRYLEVTDNIVSMCADVAGVNARKAERMIILGLKDMAGVCPPRFMRELISRIRERYPELVIHSHRHYTDGLFVPTMGAAAEAGAHIVDVAIGAAVRWYGQGEVLSTAAYIEDEIGLKTSLNKDTIRKCNFVLKQIMPYYDRYTAPYFQGIDHDVVKHGMPGGATSSSQEGALKQGYIKLLPYMLKFLEGTRKIVRYHDVTPGSQITWNTAFLAVTGAYKRGGEVEVRRLLNILDIATLCDEKDLTSNEHKARLDLYRDSNDAFRQLLLGKYGKLPLGFPADWVYQSAFGKNWKRAISERTEESPLLTLKDVDVKAEERALQERLGRHPSEQELVMYLNHPGDAIKTIEFCDRFGNCNNVPLDVWFEGLEKGEVLHFQGDCKKPHVMRVLDVSEPDENGMSIVRYILDSEIVSHQVKVSEPLSSAKDAIEMADSANDYHVGSPCNGDLWVMHVRPGDSVKAGEEIFNVSVMKQEKAIYAPVDGVVRRVLKAANYQEDRHMVPVVEGELLVELGPPADTCPTCKETVPSQDCNFCPSCGQKL</sequence>
<dbReference type="Gene3D" id="3.30.470.20">
    <property type="entry name" value="ATP-grasp fold, B domain"/>
    <property type="match status" value="1"/>
</dbReference>
<dbReference type="EMBL" id="WAIE01000005">
    <property type="protein sequence ID" value="KAB1441087.1"/>
    <property type="molecule type" value="Genomic_DNA"/>
</dbReference>
<dbReference type="AlphaFoldDB" id="A0A6N6N031"/>
<evidence type="ECO:0000256" key="6">
    <source>
        <dbReference type="ARBA" id="ARBA00022840"/>
    </source>
</evidence>
<comment type="cofactor">
    <cofactor evidence="1">
        <name>biotin</name>
        <dbReference type="ChEBI" id="CHEBI:57586"/>
    </cofactor>
</comment>
<dbReference type="PROSITE" id="PS00867">
    <property type="entry name" value="CPSASE_2"/>
    <property type="match status" value="1"/>
</dbReference>
<evidence type="ECO:0000256" key="3">
    <source>
        <dbReference type="ARBA" id="ARBA00022598"/>
    </source>
</evidence>
<evidence type="ECO:0000259" key="9">
    <source>
        <dbReference type="PROSITE" id="PS50979"/>
    </source>
</evidence>
<evidence type="ECO:0000256" key="7">
    <source>
        <dbReference type="PROSITE-ProRule" id="PRU00409"/>
    </source>
</evidence>
<dbReference type="CDD" id="cd06850">
    <property type="entry name" value="biotinyl_domain"/>
    <property type="match status" value="1"/>
</dbReference>
<dbReference type="InterPro" id="IPR003379">
    <property type="entry name" value="Carboxylase_cons_dom"/>
</dbReference>
<dbReference type="InterPro" id="IPR000891">
    <property type="entry name" value="PYR_CT"/>
</dbReference>
<dbReference type="InterPro" id="IPR016185">
    <property type="entry name" value="PreATP-grasp_dom_sf"/>
</dbReference>
<dbReference type="SUPFAM" id="SSF56059">
    <property type="entry name" value="Glutathione synthetase ATP-binding domain-like"/>
    <property type="match status" value="1"/>
</dbReference>
<dbReference type="InterPro" id="IPR011054">
    <property type="entry name" value="Rudment_hybrid_motif"/>
</dbReference>
<dbReference type="SUPFAM" id="SSF52440">
    <property type="entry name" value="PreATP-grasp domain"/>
    <property type="match status" value="1"/>
</dbReference>
<dbReference type="InterPro" id="IPR005482">
    <property type="entry name" value="Biotin_COase_C"/>
</dbReference>
<dbReference type="Proteomes" id="UP000438699">
    <property type="component" value="Unassembled WGS sequence"/>
</dbReference>
<dbReference type="InterPro" id="IPR005481">
    <property type="entry name" value="BC-like_N"/>
</dbReference>
<dbReference type="Pfam" id="PF00364">
    <property type="entry name" value="Biotin_lipoyl"/>
    <property type="match status" value="1"/>
</dbReference>
<dbReference type="PANTHER" id="PTHR43778">
    <property type="entry name" value="PYRUVATE CARBOXYLASE"/>
    <property type="match status" value="1"/>
</dbReference>
<evidence type="ECO:0000256" key="2">
    <source>
        <dbReference type="ARBA" id="ARBA00013057"/>
    </source>
</evidence>
<dbReference type="GO" id="GO:0004736">
    <property type="term" value="F:pyruvate carboxylase activity"/>
    <property type="evidence" value="ECO:0007669"/>
    <property type="project" value="UniProtKB-EC"/>
</dbReference>
<dbReference type="Gene3D" id="2.40.50.100">
    <property type="match status" value="1"/>
</dbReference>
<dbReference type="SMART" id="SM00878">
    <property type="entry name" value="Biotin_carb_C"/>
    <property type="match status" value="1"/>
</dbReference>
<evidence type="ECO:0000256" key="4">
    <source>
        <dbReference type="ARBA" id="ARBA00022723"/>
    </source>
</evidence>
<evidence type="ECO:0000256" key="5">
    <source>
        <dbReference type="ARBA" id="ARBA00022741"/>
    </source>
</evidence>
<evidence type="ECO:0000259" key="8">
    <source>
        <dbReference type="PROSITE" id="PS50975"/>
    </source>
</evidence>
<protein>
    <recommendedName>
        <fullName evidence="2">pyruvate carboxylase</fullName>
        <ecNumber evidence="2">6.4.1.1</ecNumber>
    </recommendedName>
</protein>
<dbReference type="SUPFAM" id="SSF51230">
    <property type="entry name" value="Single hybrid motif"/>
    <property type="match status" value="1"/>
</dbReference>